<name>A0A3M3H4P7_PSEYM</name>
<sequence>MIPHVRALGGANHQVQAFDHSAVGVPGQLQTHACSSGVRRTGRAVFEKYDGGVQRRTDERSGQIRAFMTKRWSSLIRYTCYHDLIGPLLQNNVLIDQHPHAQALELGDPLVGVEVILVVSRYRDDTQRSSQSAQRSHVIFPGFDGAIDKVSLDENCIGVERISARHNAFDPLFLKQATDMPSPTVSSAKSCNNVCLFRHL</sequence>
<reference evidence="1 2" key="1">
    <citation type="submission" date="2018-08" db="EMBL/GenBank/DDBJ databases">
        <title>Recombination of ecologically and evolutionarily significant loci maintains genetic cohesion in the Pseudomonas syringae species complex.</title>
        <authorList>
            <person name="Dillon M."/>
            <person name="Thakur S."/>
            <person name="Almeida R.N.D."/>
            <person name="Weir B.S."/>
            <person name="Guttman D.S."/>
        </authorList>
    </citation>
    <scope>NUCLEOTIDE SEQUENCE [LARGE SCALE GENOMIC DNA]</scope>
    <source>
        <strain evidence="1 2">ICMP 11281</strain>
    </source>
</reference>
<dbReference type="EMBL" id="RBUQ01000263">
    <property type="protein sequence ID" value="RMV32226.1"/>
    <property type="molecule type" value="Genomic_DNA"/>
</dbReference>
<accession>A0A3M3H4P7</accession>
<comment type="caution">
    <text evidence="1">The sequence shown here is derived from an EMBL/GenBank/DDBJ whole genome shotgun (WGS) entry which is preliminary data.</text>
</comment>
<organism evidence="1 2">
    <name type="scientific">Pseudomonas syringae pv. maculicola</name>
    <dbReference type="NCBI Taxonomy" id="59511"/>
    <lineage>
        <taxon>Bacteria</taxon>
        <taxon>Pseudomonadati</taxon>
        <taxon>Pseudomonadota</taxon>
        <taxon>Gammaproteobacteria</taxon>
        <taxon>Pseudomonadales</taxon>
        <taxon>Pseudomonadaceae</taxon>
        <taxon>Pseudomonas</taxon>
    </lineage>
</organism>
<dbReference type="Proteomes" id="UP000271631">
    <property type="component" value="Unassembled WGS sequence"/>
</dbReference>
<dbReference type="AlphaFoldDB" id="A0A3M3H4P7"/>
<evidence type="ECO:0000313" key="1">
    <source>
        <dbReference type="EMBL" id="RMV32226.1"/>
    </source>
</evidence>
<evidence type="ECO:0000313" key="2">
    <source>
        <dbReference type="Proteomes" id="UP000271631"/>
    </source>
</evidence>
<protein>
    <submittedName>
        <fullName evidence="1">Uncharacterized protein</fullName>
    </submittedName>
</protein>
<gene>
    <name evidence="1" type="ORF">ALP13_04770</name>
</gene>
<proteinExistence type="predicted"/>